<dbReference type="SMART" id="SM00091">
    <property type="entry name" value="PAS"/>
    <property type="match status" value="2"/>
</dbReference>
<keyword evidence="2" id="KW-0812">Transmembrane</keyword>
<dbReference type="InterPro" id="IPR013767">
    <property type="entry name" value="PAS_fold"/>
</dbReference>
<dbReference type="Proteomes" id="UP001595791">
    <property type="component" value="Unassembled WGS sequence"/>
</dbReference>
<name>A0ABV8MUZ1_9NEIS</name>
<feature type="domain" description="PAS" evidence="3">
    <location>
        <begin position="403"/>
        <end position="456"/>
    </location>
</feature>
<dbReference type="PROSITE" id="PS50885">
    <property type="entry name" value="HAMP"/>
    <property type="match status" value="1"/>
</dbReference>
<dbReference type="SMART" id="SM00086">
    <property type="entry name" value="PAC"/>
    <property type="match status" value="2"/>
</dbReference>
<dbReference type="Pfam" id="PF13426">
    <property type="entry name" value="PAS_9"/>
    <property type="match status" value="1"/>
</dbReference>
<feature type="domain" description="PAC" evidence="4">
    <location>
        <begin position="476"/>
        <end position="528"/>
    </location>
</feature>
<dbReference type="InterPro" id="IPR000700">
    <property type="entry name" value="PAS-assoc_C"/>
</dbReference>
<dbReference type="SMART" id="SM00052">
    <property type="entry name" value="EAL"/>
    <property type="match status" value="1"/>
</dbReference>
<dbReference type="InterPro" id="IPR043128">
    <property type="entry name" value="Rev_trsase/Diguanyl_cyclase"/>
</dbReference>
<evidence type="ECO:0000259" key="6">
    <source>
        <dbReference type="PROSITE" id="PS50885"/>
    </source>
</evidence>
<dbReference type="PROSITE" id="PS50112">
    <property type="entry name" value="PAS"/>
    <property type="match status" value="2"/>
</dbReference>
<dbReference type="PANTHER" id="PTHR44757">
    <property type="entry name" value="DIGUANYLATE CYCLASE DGCP"/>
    <property type="match status" value="1"/>
</dbReference>
<dbReference type="InterPro" id="IPR000014">
    <property type="entry name" value="PAS"/>
</dbReference>
<dbReference type="Pfam" id="PF00990">
    <property type="entry name" value="GGDEF"/>
    <property type="match status" value="1"/>
</dbReference>
<dbReference type="InterPro" id="IPR001610">
    <property type="entry name" value="PAC"/>
</dbReference>
<dbReference type="Gene3D" id="6.10.340.10">
    <property type="match status" value="1"/>
</dbReference>
<dbReference type="PROSITE" id="PS50113">
    <property type="entry name" value="PAC"/>
    <property type="match status" value="2"/>
</dbReference>
<comment type="caution">
    <text evidence="8">The sequence shown here is derived from an EMBL/GenBank/DDBJ whole genome shotgun (WGS) entry which is preliminary data.</text>
</comment>
<feature type="transmembrane region" description="Helical" evidence="2">
    <location>
        <begin position="182"/>
        <end position="201"/>
    </location>
</feature>
<evidence type="ECO:0000256" key="1">
    <source>
        <dbReference type="SAM" id="MobiDB-lite"/>
    </source>
</evidence>
<dbReference type="InterPro" id="IPR035919">
    <property type="entry name" value="EAL_sf"/>
</dbReference>
<evidence type="ECO:0000313" key="9">
    <source>
        <dbReference type="Proteomes" id="UP001595791"/>
    </source>
</evidence>
<dbReference type="Gene3D" id="3.30.70.270">
    <property type="match status" value="1"/>
</dbReference>
<keyword evidence="2" id="KW-0472">Membrane</keyword>
<dbReference type="NCBIfam" id="TIGR00229">
    <property type="entry name" value="sensory_box"/>
    <property type="match status" value="2"/>
</dbReference>
<evidence type="ECO:0000259" key="3">
    <source>
        <dbReference type="PROSITE" id="PS50112"/>
    </source>
</evidence>
<feature type="transmembrane region" description="Helical" evidence="2">
    <location>
        <begin position="46"/>
        <end position="65"/>
    </location>
</feature>
<keyword evidence="2" id="KW-1133">Transmembrane helix</keyword>
<dbReference type="Pfam" id="PF00989">
    <property type="entry name" value="PAS"/>
    <property type="match status" value="1"/>
</dbReference>
<dbReference type="Gene3D" id="3.20.20.450">
    <property type="entry name" value="EAL domain"/>
    <property type="match status" value="1"/>
</dbReference>
<dbReference type="PANTHER" id="PTHR44757:SF2">
    <property type="entry name" value="BIOFILM ARCHITECTURE MAINTENANCE PROTEIN MBAA"/>
    <property type="match status" value="1"/>
</dbReference>
<feature type="domain" description="GGDEF" evidence="7">
    <location>
        <begin position="560"/>
        <end position="693"/>
    </location>
</feature>
<evidence type="ECO:0000313" key="8">
    <source>
        <dbReference type="EMBL" id="MFC4161175.1"/>
    </source>
</evidence>
<dbReference type="Gene3D" id="3.30.450.20">
    <property type="entry name" value="PAS domain"/>
    <property type="match status" value="2"/>
</dbReference>
<dbReference type="RefSeq" id="WP_378166824.1">
    <property type="nucleotide sequence ID" value="NZ_JBHSBU010000001.1"/>
</dbReference>
<dbReference type="SUPFAM" id="SSF141868">
    <property type="entry name" value="EAL domain-like"/>
    <property type="match status" value="1"/>
</dbReference>
<feature type="domain" description="PAC" evidence="4">
    <location>
        <begin position="354"/>
        <end position="406"/>
    </location>
</feature>
<evidence type="ECO:0000259" key="4">
    <source>
        <dbReference type="PROSITE" id="PS50113"/>
    </source>
</evidence>
<dbReference type="InterPro" id="IPR035965">
    <property type="entry name" value="PAS-like_dom_sf"/>
</dbReference>
<dbReference type="PROSITE" id="PS50887">
    <property type="entry name" value="GGDEF"/>
    <property type="match status" value="1"/>
</dbReference>
<dbReference type="Pfam" id="PF00563">
    <property type="entry name" value="EAL"/>
    <property type="match status" value="1"/>
</dbReference>
<dbReference type="CDD" id="cd01949">
    <property type="entry name" value="GGDEF"/>
    <property type="match status" value="1"/>
</dbReference>
<feature type="region of interest" description="Disordered" evidence="1">
    <location>
        <begin position="1"/>
        <end position="20"/>
    </location>
</feature>
<feature type="domain" description="HAMP" evidence="6">
    <location>
        <begin position="203"/>
        <end position="255"/>
    </location>
</feature>
<dbReference type="InterPro" id="IPR001633">
    <property type="entry name" value="EAL_dom"/>
</dbReference>
<dbReference type="PROSITE" id="PS50883">
    <property type="entry name" value="EAL"/>
    <property type="match status" value="1"/>
</dbReference>
<keyword evidence="9" id="KW-1185">Reference proteome</keyword>
<feature type="domain" description="PAS" evidence="3">
    <location>
        <begin position="281"/>
        <end position="325"/>
    </location>
</feature>
<evidence type="ECO:0000256" key="2">
    <source>
        <dbReference type="SAM" id="Phobius"/>
    </source>
</evidence>
<dbReference type="SMART" id="SM00267">
    <property type="entry name" value="GGDEF"/>
    <property type="match status" value="1"/>
</dbReference>
<dbReference type="EMBL" id="JBHSBU010000001">
    <property type="protein sequence ID" value="MFC4161175.1"/>
    <property type="molecule type" value="Genomic_DNA"/>
</dbReference>
<dbReference type="InterPro" id="IPR052155">
    <property type="entry name" value="Biofilm_reg_signaling"/>
</dbReference>
<evidence type="ECO:0000259" key="5">
    <source>
        <dbReference type="PROSITE" id="PS50883"/>
    </source>
</evidence>
<dbReference type="InterPro" id="IPR003660">
    <property type="entry name" value="HAMP_dom"/>
</dbReference>
<dbReference type="NCBIfam" id="TIGR00254">
    <property type="entry name" value="GGDEF"/>
    <property type="match status" value="1"/>
</dbReference>
<feature type="domain" description="EAL" evidence="5">
    <location>
        <begin position="702"/>
        <end position="956"/>
    </location>
</feature>
<proteinExistence type="predicted"/>
<dbReference type="SUPFAM" id="SSF55785">
    <property type="entry name" value="PYP-like sensor domain (PAS domain)"/>
    <property type="match status" value="2"/>
</dbReference>
<dbReference type="SUPFAM" id="SSF55073">
    <property type="entry name" value="Nucleotide cyclase"/>
    <property type="match status" value="1"/>
</dbReference>
<organism evidence="8 9">
    <name type="scientific">Chitinimonas lacunae</name>
    <dbReference type="NCBI Taxonomy" id="1963018"/>
    <lineage>
        <taxon>Bacteria</taxon>
        <taxon>Pseudomonadati</taxon>
        <taxon>Pseudomonadota</taxon>
        <taxon>Betaproteobacteria</taxon>
        <taxon>Neisseriales</taxon>
        <taxon>Chitinibacteraceae</taxon>
        <taxon>Chitinimonas</taxon>
    </lineage>
</organism>
<dbReference type="InterPro" id="IPR000160">
    <property type="entry name" value="GGDEF_dom"/>
</dbReference>
<reference evidence="9" key="1">
    <citation type="journal article" date="2019" name="Int. J. Syst. Evol. Microbiol.">
        <title>The Global Catalogue of Microorganisms (GCM) 10K type strain sequencing project: providing services to taxonomists for standard genome sequencing and annotation.</title>
        <authorList>
            <consortium name="The Broad Institute Genomics Platform"/>
            <consortium name="The Broad Institute Genome Sequencing Center for Infectious Disease"/>
            <person name="Wu L."/>
            <person name="Ma J."/>
        </authorList>
    </citation>
    <scope>NUCLEOTIDE SEQUENCE [LARGE SCALE GENOMIC DNA]</scope>
    <source>
        <strain evidence="9">LMG 29894</strain>
    </source>
</reference>
<gene>
    <name evidence="8" type="ORF">ACFOW7_17695</name>
</gene>
<dbReference type="InterPro" id="IPR029787">
    <property type="entry name" value="Nucleotide_cyclase"/>
</dbReference>
<sequence length="964" mass="108664">MQPEPHSELSAADDPESSSNTLPWRWLGRPWHWLRSWLTRLSMRQLFVLAVLAGLGLPGVLVTLVNREFRRQELENQFRIEQERALEILSLGMRQPLWDLSRLTGKPLVESVMKDERVVAVRIDGSFSNEPFLAAVEPSRQTGQLARLTRQVFYDGQSIGSVTIDFDDGHLQARLAKQTVEYTLLIVLELTASLGLILFLLDARFLRPLRRLSLQASALTQRVFQHAFVWDRSDEIGDVGRQLEWSRRELLRLFDELHHKNRELELDIIERKNVEVALRASEGKYRELFLSNLDGIFVVDLDGRCLDANPAMEAMLGYPTGRLAGVESDQLVPSRWRDYDRDMRHRVLLDGHCGEYEIELRCYDCSVIPVSAKGVLMRDEQGRPVGVWRIMRDLSERQASAAQMELASKVFDNTTEAILVTDQDSQIISINRAFTDMFGYTPDQLVGRDTEVLRDLERDGGAYALARQSLLRDGAWQGELPLCRRDGESFTAWVQVNVVRNVTGQISNVVMLMRDISAIKVANERILHLARFDALTELPNRAYFRELVDAAITATARHDDRFGLLFVDLDHFKTVNDSLGHAVGDALLRGVAQCLNEAIRAGDVVGRLGGDEFVVLLQRVDSNNDAAFVAARILERLAQPFRIGEHELVVTPSVGIALYREDGEDYDTLIRNADAAMYHAKESGRNNYQFYTADMNARASEILLVESQLRRALERDEFVLHYQPQVDMRSGRLVGVEALIRWQHPERGLVGPNQFIPIAEERGLIAAIGNWALREACRQNKAWQRAGLPAIEVAVNLSALQFHHQDIANFIAAQLAEFELDACHLCLEVTESIIMEDAESTVSTMSVLKQMGLRLAIDDFGTGYSSLSYLKRFKADKLKIDRSFVADVPGDSDDSAITRAVISLARNLNLQVIAEGVETAAQWQFLQSEGCDEVQGYLISRPLPAAELGLRLAAGEWLGREILA</sequence>
<evidence type="ECO:0000259" key="7">
    <source>
        <dbReference type="PROSITE" id="PS50887"/>
    </source>
</evidence>
<dbReference type="CDD" id="cd01948">
    <property type="entry name" value="EAL"/>
    <property type="match status" value="1"/>
</dbReference>
<dbReference type="CDD" id="cd00130">
    <property type="entry name" value="PAS"/>
    <property type="match status" value="2"/>
</dbReference>
<protein>
    <submittedName>
        <fullName evidence="8">EAL domain-containing protein</fullName>
    </submittedName>
</protein>
<accession>A0ABV8MUZ1</accession>